<keyword evidence="2" id="KW-1185">Reference proteome</keyword>
<dbReference type="GO" id="GO:0003352">
    <property type="term" value="P:regulation of cilium movement"/>
    <property type="evidence" value="ECO:0007669"/>
    <property type="project" value="TreeGrafter"/>
</dbReference>
<evidence type="ECO:0000313" key="1">
    <source>
        <dbReference type="EMBL" id="NWU31361.1"/>
    </source>
</evidence>
<name>A0A7K5VSV8_9CORV</name>
<dbReference type="AlphaFoldDB" id="A0A7K5VSV8"/>
<organism evidence="1 2">
    <name type="scientific">Platysteira castanea</name>
    <dbReference type="NCBI Taxonomy" id="1160851"/>
    <lineage>
        <taxon>Eukaryota</taxon>
        <taxon>Metazoa</taxon>
        <taxon>Chordata</taxon>
        <taxon>Craniata</taxon>
        <taxon>Vertebrata</taxon>
        <taxon>Euteleostomi</taxon>
        <taxon>Archelosauria</taxon>
        <taxon>Archosauria</taxon>
        <taxon>Dinosauria</taxon>
        <taxon>Saurischia</taxon>
        <taxon>Theropoda</taxon>
        <taxon>Coelurosauria</taxon>
        <taxon>Aves</taxon>
        <taxon>Neognathae</taxon>
        <taxon>Neoaves</taxon>
        <taxon>Telluraves</taxon>
        <taxon>Australaves</taxon>
        <taxon>Passeriformes</taxon>
        <taxon>Corvoidea</taxon>
        <taxon>Platysteiridae</taxon>
        <taxon>Platysteira</taxon>
    </lineage>
</organism>
<dbReference type="GO" id="GO:0070286">
    <property type="term" value="P:axonemal dynein complex assembly"/>
    <property type="evidence" value="ECO:0007669"/>
    <property type="project" value="InterPro"/>
</dbReference>
<dbReference type="PANTHER" id="PTHR21625">
    <property type="entry name" value="NYD-SP28 PROTEIN"/>
    <property type="match status" value="1"/>
</dbReference>
<evidence type="ECO:0000313" key="2">
    <source>
        <dbReference type="Proteomes" id="UP000584415"/>
    </source>
</evidence>
<protein>
    <submittedName>
        <fullName evidence="1">DRC1 protein</fullName>
    </submittedName>
</protein>
<sequence length="129" mass="14550">QSLESELERVTGQFQETRGRMRHLARGRAEKFQRVWLVNEEEAKGLIREALDADRIIRIQQLGIPWEEPRLWFMENVGPLGGRREKKEAMQVAAKLLEGGNPGIPGGFPSGKGPPVVPFVLGISRRELP</sequence>
<comment type="caution">
    <text evidence="1">The sequence shown here is derived from an EMBL/GenBank/DDBJ whole genome shotgun (WGS) entry which is preliminary data.</text>
</comment>
<feature type="non-terminal residue" evidence="1">
    <location>
        <position position="1"/>
    </location>
</feature>
<dbReference type="Proteomes" id="UP000584415">
    <property type="component" value="Unassembled WGS sequence"/>
</dbReference>
<dbReference type="GO" id="GO:0060285">
    <property type="term" value="P:cilium-dependent cell motility"/>
    <property type="evidence" value="ECO:0007669"/>
    <property type="project" value="TreeGrafter"/>
</dbReference>
<reference evidence="1 2" key="1">
    <citation type="submission" date="2019-09" db="EMBL/GenBank/DDBJ databases">
        <title>Bird 10,000 Genomes (B10K) Project - Family phase.</title>
        <authorList>
            <person name="Zhang G."/>
        </authorList>
    </citation>
    <scope>NUCLEOTIDE SEQUENCE [LARGE SCALE GENOMIC DNA]</scope>
    <source>
        <strain evidence="1">B10K-DU-001-71</strain>
        <tissue evidence="1">Muscle</tissue>
    </source>
</reference>
<proteinExistence type="predicted"/>
<accession>A0A7K5VSV8</accession>
<dbReference type="GO" id="GO:0005858">
    <property type="term" value="C:axonemal dynein complex"/>
    <property type="evidence" value="ECO:0007669"/>
    <property type="project" value="InterPro"/>
</dbReference>
<gene>
    <name evidence="1" type="primary">Drc1_0</name>
    <name evidence="1" type="ORF">DYACAS_R01347</name>
</gene>
<dbReference type="PANTHER" id="PTHR21625:SF1">
    <property type="entry name" value="DYNEIN REGULATORY COMPLEX PROTEIN 1"/>
    <property type="match status" value="1"/>
</dbReference>
<feature type="non-terminal residue" evidence="1">
    <location>
        <position position="129"/>
    </location>
</feature>
<dbReference type="EMBL" id="VYXC01012086">
    <property type="protein sequence ID" value="NWU31361.1"/>
    <property type="molecule type" value="Genomic_DNA"/>
</dbReference>
<dbReference type="InterPro" id="IPR039750">
    <property type="entry name" value="DRC1/DRC2"/>
</dbReference>